<feature type="compositionally biased region" description="Acidic residues" evidence="9">
    <location>
        <begin position="296"/>
        <end position="309"/>
    </location>
</feature>
<reference evidence="10" key="1">
    <citation type="submission" date="2021-12" db="EMBL/GenBank/DDBJ databases">
        <title>Prjna785345.</title>
        <authorList>
            <person name="Rujirawat T."/>
            <person name="Krajaejun T."/>
        </authorList>
    </citation>
    <scope>NUCLEOTIDE SEQUENCE</scope>
    <source>
        <strain evidence="10">Pi057C3</strain>
    </source>
</reference>
<dbReference type="EMBL" id="JAKCXM010000036">
    <property type="protein sequence ID" value="KAJ0406120.1"/>
    <property type="molecule type" value="Genomic_DNA"/>
</dbReference>
<evidence type="ECO:0000256" key="4">
    <source>
        <dbReference type="ARBA" id="ARBA00023125"/>
    </source>
</evidence>
<keyword evidence="4 8" id="KW-0238">DNA-binding</keyword>
<dbReference type="GO" id="GO:0032968">
    <property type="term" value="P:positive regulation of transcription elongation by RNA polymerase II"/>
    <property type="evidence" value="ECO:0007669"/>
    <property type="project" value="InterPro"/>
</dbReference>
<evidence type="ECO:0000256" key="8">
    <source>
        <dbReference type="RuleBase" id="RU366044"/>
    </source>
</evidence>
<keyword evidence="3 8" id="KW-0805">Transcription regulation</keyword>
<gene>
    <name evidence="10" type="ORF">P43SY_008371</name>
</gene>
<organism evidence="10 11">
    <name type="scientific">Pythium insidiosum</name>
    <name type="common">Pythiosis disease agent</name>
    <dbReference type="NCBI Taxonomy" id="114742"/>
    <lineage>
        <taxon>Eukaryota</taxon>
        <taxon>Sar</taxon>
        <taxon>Stramenopiles</taxon>
        <taxon>Oomycota</taxon>
        <taxon>Peronosporomycetes</taxon>
        <taxon>Pythiales</taxon>
        <taxon>Pythiaceae</taxon>
        <taxon>Pythium</taxon>
    </lineage>
</organism>
<evidence type="ECO:0000313" key="11">
    <source>
        <dbReference type="Proteomes" id="UP001209570"/>
    </source>
</evidence>
<keyword evidence="6 8" id="KW-0539">Nucleus</keyword>
<feature type="compositionally biased region" description="Basic and acidic residues" evidence="9">
    <location>
        <begin position="312"/>
        <end position="329"/>
    </location>
</feature>
<feature type="region of interest" description="Disordered" evidence="9">
    <location>
        <begin position="170"/>
        <end position="404"/>
    </location>
</feature>
<dbReference type="GO" id="GO:0001096">
    <property type="term" value="F:TFIIF-class transcription factor complex binding"/>
    <property type="evidence" value="ECO:0007669"/>
    <property type="project" value="TreeGrafter"/>
</dbReference>
<evidence type="ECO:0000256" key="5">
    <source>
        <dbReference type="ARBA" id="ARBA00023163"/>
    </source>
</evidence>
<dbReference type="GO" id="GO:0005674">
    <property type="term" value="C:transcription factor TFIIF complex"/>
    <property type="evidence" value="ECO:0007669"/>
    <property type="project" value="TreeGrafter"/>
</dbReference>
<dbReference type="GO" id="GO:0016251">
    <property type="term" value="F:RNA polymerase II general transcription initiation factor activity"/>
    <property type="evidence" value="ECO:0007669"/>
    <property type="project" value="TreeGrafter"/>
</dbReference>
<comment type="subcellular location">
    <subcellularLocation>
        <location evidence="1 8">Nucleus</location>
    </subcellularLocation>
</comment>
<dbReference type="SUPFAM" id="SSF50916">
    <property type="entry name" value="Rap30/74 interaction domains"/>
    <property type="match status" value="1"/>
</dbReference>
<evidence type="ECO:0000256" key="3">
    <source>
        <dbReference type="ARBA" id="ARBA00023015"/>
    </source>
</evidence>
<dbReference type="PANTHER" id="PTHR13011:SF0">
    <property type="entry name" value="GENERAL TRANSCRIPTION FACTOR IIF SUBUNIT 1"/>
    <property type="match status" value="1"/>
</dbReference>
<name>A0AAD5LQL0_PYTIN</name>
<proteinExistence type="inferred from homology"/>
<feature type="compositionally biased region" description="Low complexity" evidence="9">
    <location>
        <begin position="383"/>
        <end position="400"/>
    </location>
</feature>
<keyword evidence="11" id="KW-1185">Reference proteome</keyword>
<dbReference type="GO" id="GO:0006367">
    <property type="term" value="P:transcription initiation at RNA polymerase II promoter"/>
    <property type="evidence" value="ECO:0007669"/>
    <property type="project" value="InterPro"/>
</dbReference>
<comment type="caution">
    <text evidence="10">The sequence shown here is derived from an EMBL/GenBank/DDBJ whole genome shotgun (WGS) entry which is preliminary data.</text>
</comment>
<evidence type="ECO:0000256" key="6">
    <source>
        <dbReference type="ARBA" id="ARBA00023242"/>
    </source>
</evidence>
<feature type="compositionally biased region" description="Acidic residues" evidence="9">
    <location>
        <begin position="224"/>
        <end position="247"/>
    </location>
</feature>
<evidence type="ECO:0000313" key="10">
    <source>
        <dbReference type="EMBL" id="KAJ0406120.1"/>
    </source>
</evidence>
<dbReference type="GO" id="GO:0003677">
    <property type="term" value="F:DNA binding"/>
    <property type="evidence" value="ECO:0007669"/>
    <property type="project" value="UniProtKB-KW"/>
</dbReference>
<evidence type="ECO:0000256" key="7">
    <source>
        <dbReference type="ARBA" id="ARBA00025232"/>
    </source>
</evidence>
<evidence type="ECO:0000256" key="2">
    <source>
        <dbReference type="ARBA" id="ARBA00005249"/>
    </source>
</evidence>
<sequence>MNNSTAAEETFVLRATPSIKRYNIARFDVPEVPKFSRCAQPVMMYREPEKVLEDEEEKKEEEVGYNPALRKRRRRRRNTRTANWVIEDNESKNKFIGTFEGGQSSMYCLFVKNRHNDEFSVIPVEQWFRFKKPLSYRTLTLEEAEDLNNEKKRAVERWLMRHKLFADEKAESNDVIGGPRMRTGAVGGAKKKAGTGNDDDDVFEVKESKPRRAAPRPKAPEGDAMGEDGGDFDEKFDDDESEAEIENDEAKGVPSDSEEDELVEGEGTGKLTETGQAMKDLLKRAQSGEMDGNNENGEEVEEGSDDDYSAQDMEKVRRDLGGNIIRDRTPAAAAAPGEEVPGAPNAAEKPGEANGATAKPASATTEAANGKRKADDATGSEPASKTTKTSASSSSSSSTTRLTEAGVQQELLRYGGRMKTRDLLKKLKKLLVTDDDRALLKDILRTICEVEKDAIEGNIFVLKAQFR</sequence>
<evidence type="ECO:0000256" key="9">
    <source>
        <dbReference type="SAM" id="MobiDB-lite"/>
    </source>
</evidence>
<protein>
    <recommendedName>
        <fullName evidence="8">Transcription initiation factor IIF subunit alpha</fullName>
    </recommendedName>
</protein>
<dbReference type="AlphaFoldDB" id="A0AAD5LQL0"/>
<keyword evidence="5 8" id="KW-0804">Transcription</keyword>
<dbReference type="Pfam" id="PF05793">
    <property type="entry name" value="TFIIF_alpha"/>
    <property type="match status" value="1"/>
</dbReference>
<dbReference type="InterPro" id="IPR036388">
    <property type="entry name" value="WH-like_DNA-bd_sf"/>
</dbReference>
<dbReference type="Gene3D" id="1.10.10.10">
    <property type="entry name" value="Winged helix-like DNA-binding domain superfamily/Winged helix DNA-binding domain"/>
    <property type="match status" value="1"/>
</dbReference>
<dbReference type="PANTHER" id="PTHR13011">
    <property type="entry name" value="TFIIF-ALPHA"/>
    <property type="match status" value="1"/>
</dbReference>
<dbReference type="Proteomes" id="UP001209570">
    <property type="component" value="Unassembled WGS sequence"/>
</dbReference>
<evidence type="ECO:0000256" key="1">
    <source>
        <dbReference type="ARBA" id="ARBA00004123"/>
    </source>
</evidence>
<comment type="similarity">
    <text evidence="2 8">Belongs to the TFIIF alpha subunit family.</text>
</comment>
<accession>A0AAD5LQL0</accession>
<feature type="compositionally biased region" description="Low complexity" evidence="9">
    <location>
        <begin position="330"/>
        <end position="348"/>
    </location>
</feature>
<dbReference type="InterPro" id="IPR011039">
    <property type="entry name" value="TFIIF_interaction"/>
</dbReference>
<dbReference type="InterPro" id="IPR008851">
    <property type="entry name" value="TFIIF-alpha"/>
</dbReference>
<comment type="function">
    <text evidence="7 8">TFIIF is a general transcription initiation factor that binds to RNA polymerase II and helps to recruit it to the initiation complex in collaboration with TFIIB. It promotes transcription elongation.</text>
</comment>